<evidence type="ECO:0000313" key="2">
    <source>
        <dbReference type="EMBL" id="KAB2610915.1"/>
    </source>
</evidence>
<dbReference type="OrthoDB" id="261960at2759"/>
<gene>
    <name evidence="2" type="ORF">D8674_018947</name>
</gene>
<reference evidence="2 3" key="3">
    <citation type="submission" date="2019-11" db="EMBL/GenBank/DDBJ databases">
        <title>A de novo genome assembly of a pear dwarfing rootstock.</title>
        <authorList>
            <person name="Wang F."/>
            <person name="Wang J."/>
            <person name="Li S."/>
            <person name="Zhang Y."/>
            <person name="Fang M."/>
            <person name="Ma L."/>
            <person name="Zhao Y."/>
            <person name="Jiang S."/>
        </authorList>
    </citation>
    <scope>NUCLEOTIDE SEQUENCE [LARGE SCALE GENOMIC DNA]</scope>
    <source>
        <strain evidence="2">S2</strain>
        <tissue evidence="2">Leaf</tissue>
    </source>
</reference>
<reference evidence="3" key="2">
    <citation type="submission" date="2019-10" db="EMBL/GenBank/DDBJ databases">
        <title>A de novo genome assembly of a pear dwarfing rootstock.</title>
        <authorList>
            <person name="Wang F."/>
            <person name="Wang J."/>
            <person name="Li S."/>
            <person name="Zhang Y."/>
            <person name="Fang M."/>
            <person name="Ma L."/>
            <person name="Zhao Y."/>
            <person name="Jiang S."/>
        </authorList>
    </citation>
    <scope>NUCLEOTIDE SEQUENCE [LARGE SCALE GENOMIC DNA]</scope>
</reference>
<organism evidence="2 3">
    <name type="scientific">Pyrus ussuriensis x Pyrus communis</name>
    <dbReference type="NCBI Taxonomy" id="2448454"/>
    <lineage>
        <taxon>Eukaryota</taxon>
        <taxon>Viridiplantae</taxon>
        <taxon>Streptophyta</taxon>
        <taxon>Embryophyta</taxon>
        <taxon>Tracheophyta</taxon>
        <taxon>Spermatophyta</taxon>
        <taxon>Magnoliopsida</taxon>
        <taxon>eudicotyledons</taxon>
        <taxon>Gunneridae</taxon>
        <taxon>Pentapetalae</taxon>
        <taxon>rosids</taxon>
        <taxon>fabids</taxon>
        <taxon>Rosales</taxon>
        <taxon>Rosaceae</taxon>
        <taxon>Amygdaloideae</taxon>
        <taxon>Maleae</taxon>
        <taxon>Pyrus</taxon>
    </lineage>
</organism>
<dbReference type="PANTHER" id="PTHR46622">
    <property type="entry name" value="DNA-DEPENDENT METALLOPROTEASE WSS1"/>
    <property type="match status" value="1"/>
</dbReference>
<dbReference type="GO" id="GO:0005634">
    <property type="term" value="C:nucleus"/>
    <property type="evidence" value="ECO:0007669"/>
    <property type="project" value="TreeGrafter"/>
</dbReference>
<keyword evidence="3" id="KW-1185">Reference proteome</keyword>
<sequence length="176" mass="19673">MSFGGSIKMKEPSWRNSGPKRLGGDSNIKAALSPVQAVATSAEWRLHDDSWCGSKSREGDIEVQGNVGTSQRAEPFTFTDGISTQTSIKPKPGQEEIDDQALNCRYMRSSTCVLMCWLLQPLTLSRSACGTLKEDVKFKVWSSKFCTSDNRVKPDRCLSCRQWRYGLYMNSKLTSD</sequence>
<dbReference type="AlphaFoldDB" id="A0A5N5G671"/>
<dbReference type="InterPro" id="IPR053000">
    <property type="entry name" value="WSS1-like_metalloprotease"/>
</dbReference>
<feature type="region of interest" description="Disordered" evidence="1">
    <location>
        <begin position="1"/>
        <end position="26"/>
    </location>
</feature>
<evidence type="ECO:0000313" key="3">
    <source>
        <dbReference type="Proteomes" id="UP000327157"/>
    </source>
</evidence>
<comment type="caution">
    <text evidence="2">The sequence shown here is derived from an EMBL/GenBank/DDBJ whole genome shotgun (WGS) entry which is preliminary data.</text>
</comment>
<evidence type="ECO:0000256" key="1">
    <source>
        <dbReference type="SAM" id="MobiDB-lite"/>
    </source>
</evidence>
<name>A0A5N5G671_9ROSA</name>
<reference evidence="2 3" key="1">
    <citation type="submission" date="2019-09" db="EMBL/GenBank/DDBJ databases">
        <authorList>
            <person name="Ou C."/>
        </authorList>
    </citation>
    <scope>NUCLEOTIDE SEQUENCE [LARGE SCALE GENOMIC DNA]</scope>
    <source>
        <strain evidence="2">S2</strain>
        <tissue evidence="2">Leaf</tissue>
    </source>
</reference>
<dbReference type="GO" id="GO:0006281">
    <property type="term" value="P:DNA repair"/>
    <property type="evidence" value="ECO:0007669"/>
    <property type="project" value="TreeGrafter"/>
</dbReference>
<dbReference type="PANTHER" id="PTHR46622:SF1">
    <property type="entry name" value="DNA-DEPENDENT METALLOPROTEASE WSS1"/>
    <property type="match status" value="1"/>
</dbReference>
<dbReference type="EMBL" id="SMOL01000487">
    <property type="protein sequence ID" value="KAB2610915.1"/>
    <property type="molecule type" value="Genomic_DNA"/>
</dbReference>
<dbReference type="Proteomes" id="UP000327157">
    <property type="component" value="Chromosome 17"/>
</dbReference>
<accession>A0A5N5G671</accession>
<proteinExistence type="predicted"/>
<dbReference type="GO" id="GO:0008237">
    <property type="term" value="F:metallopeptidase activity"/>
    <property type="evidence" value="ECO:0007669"/>
    <property type="project" value="TreeGrafter"/>
</dbReference>
<protein>
    <submittedName>
        <fullName evidence="2">DNA damage response protein WSS1</fullName>
    </submittedName>
</protein>